<evidence type="ECO:0000313" key="4">
    <source>
        <dbReference type="Proteomes" id="UP000239939"/>
    </source>
</evidence>
<evidence type="ECO:0000256" key="2">
    <source>
        <dbReference type="SAM" id="MobiDB-lite"/>
    </source>
</evidence>
<proteinExistence type="predicted"/>
<reference evidence="4" key="1">
    <citation type="submission" date="2016-08" db="EMBL/GenBank/DDBJ databases">
        <authorList>
            <person name="Merda D."/>
            <person name="Briand M."/>
            <person name="Taghouti G."/>
            <person name="Carrere S."/>
            <person name="Gouzy J."/>
            <person name="Portier P."/>
            <person name="Jacques M.-A."/>
            <person name="Fischer-Le Saux M."/>
        </authorList>
    </citation>
    <scope>NUCLEOTIDE SEQUENCE [LARGE SCALE GENOMIC DNA]</scope>
    <source>
        <strain evidence="4">CFBP1817</strain>
    </source>
</reference>
<evidence type="ECO:0000256" key="1">
    <source>
        <dbReference type="SAM" id="Coils"/>
    </source>
</evidence>
<feature type="region of interest" description="Disordered" evidence="2">
    <location>
        <begin position="1"/>
        <end position="31"/>
    </location>
</feature>
<keyword evidence="4" id="KW-1185">Reference proteome</keyword>
<dbReference type="OrthoDB" id="7005324at2"/>
<gene>
    <name evidence="3" type="ORF">XpopCFBP1817_13825</name>
</gene>
<comment type="caution">
    <text evidence="3">The sequence shown here is derived from an EMBL/GenBank/DDBJ whole genome shotgun (WGS) entry which is preliminary data.</text>
</comment>
<sequence length="2060" mass="219920">MTKSHSIASSSQSRQPPTLDPAPAPATASLQSTSAPCTAVNVLGALPARPVRRASSTTANAAVRVQSVPSHGVRRARMQLDGATAADSDLTRLFEACLARRPAVDSESDLGGGGRLLRYMPDRNDLRMPRNEAFFTTTPGLLIAGLTVHPAVERRIGAAPTAEQVASQLADPPIGQLTGIWQAADGQCFTVRANQLHRVQASGRWAAVPLPPACGATADVCMLGRQADGGVYVRAGNHCWRAGGEQMPIAVGPMPDGAVLRFDSDGRPCMLHAGVLRCCDGDQPGRVVELMRPVPRGPAIESTPAMPVDVLPLASPNAGAALVLDDKGRVYEADMRGSGSIVARRLTLPDLMGSEQGWAVTSMGLATDHSVHLLLEDSDGHRISLQRPAGQAQFQPAFMLDRPFLLMRSEGLPMPADEAIQSRVVLDGHAQLGHLEGVLHYSPAPNQPWEQLMLPDGAPLTGVVSLHTGPLGFVDRRPVFALLAASPQAASPQLVEIKLPGRTTWLAVDELPSTPSGGPLAVVPDVVEVCCIPIAQFDEDIVQAAVHADRSAVVMTASGRLTKVDADRNSRDVPVLEGPLAIAVGLDDALYALSQPSDGPAQLHRLSDHDQWEALPVTLPQTLPAPSALRTTRTGQLQLRLGAQWHTVLPSMTATDGSRLPARVAAHPSPDEVAVSGTQSGTNARINRQQASRLRMPDHDAAISTTLLGTTSTDPLSLRSNSQVLAQSGRAQAAALAKVLVDVAGGTARTVAGWTGVAQAPTAQQQRLSRFRTEAEQVLGLAPELFDTLPVLAEVRIAGASGPRHPAAELSQSQHERLATLRETTLAGLLRDLRKIGFREGVLAADFSMADGASLQRVSSTASYRAAELWRRARSVVMRTTTQNSDDMLPQFDRCIAGLAGGASLHPQALTDIEHVQLAELREVSHRLKAARVSLPIRNSRAADASSDPHALRSACLLAGLMEYNALLGVGGAAALEAADERQRQSGLRALAKLGLSSWQELEAFDDVVATFREEVTTPGSARQLQLLKSLGLSPGAAPDEMAARMIDVLQDLFNRSTFFSSKVRSAELRGSLGSAQWMHFNTVNVGMGGEAIHALGVERIGDSKDGDAGLVAFFVRHAKATTSGTVGMRIDLQPGKGTGGYIYDEDPVWTLSATWGWAAHLSAGGSYQHGVGAAVILSPSTIPEFARLLFDRHDADTTQLLRAGVEEGAIGLNLFETNANASLNVNLAVQTLAVRHPYGPRQPVAPNAAPGASGTGNARSAVLASMPSSMTAQAGVQWSQMQLHLDHAWREIIGLEFQGRVGLTAEVSGGINLSGALTSVLGRNFARLVNAVTGAGNLQLAGVRVVSSDVQLPTDAAVDDTRTRPLLGTASYKRTLDTQAAQPVRPQAWDTMRRRLEEIFPESLGELGGLDYPATPGERQAVLLKAIERIQGTQARAIEAGGALEGPALAQQRARAEQATLAEASSLWKGGSPSERAAMLEMLHQLRQEDAAAIQQRARIIPGARVEINMFGRESLDAVVSHAIGHYALGEKMRDVAEMRRKIPGLGEVLRRFKDIPNVNQVRFVFEMRPQAMMSINDALAVKQHAHAAAALGLPAPTGAMAWRDVLVAAQQSPDLYRLAAIAVHNTDENPVTSRVGLPLLNVAATAVASHQLFEAEIQFRYGLYDRIEGAEVLEAGVRALRQSLDPLHQEGVQALGQRQGSQILPSGPASPRGERRALKEARDREFERHLQRGVLPVGPHLRALTHELTRFEEQTQRTDAHYRAYDALVETVSGAQAKVGQRINRLLARLAPADDGVTEAAVTASSLRQRLSALQTDRDSVNQATDALAKAYDDFQTHIDASRAESSGIAAAQHAFEFLQRAAETDDTLVSAVDHLLRRTAEIYEVQDGELRDVDDRLDDLLARLDPLRRASDVERKAVEDAEHLAEGRRKALQALEGHSEGTGAQKVIDAVAKAEAIKARDDAVQQVKGARQQMAETRDRIAELVSLKDILCARLADDVGALRNLDEQTRAALRGVTQARDLGVNARTALIATLKELPGDDAPHQDVAGSEITSGEV</sequence>
<accession>A0A2S7EM83</accession>
<evidence type="ECO:0000313" key="3">
    <source>
        <dbReference type="EMBL" id="PPU91446.1"/>
    </source>
</evidence>
<feature type="coiled-coil region" evidence="1">
    <location>
        <begin position="1963"/>
        <end position="1990"/>
    </location>
</feature>
<keyword evidence="1" id="KW-0175">Coiled coil</keyword>
<feature type="region of interest" description="Disordered" evidence="2">
    <location>
        <begin position="2040"/>
        <end position="2060"/>
    </location>
</feature>
<dbReference type="EMBL" id="MDEJ01000088">
    <property type="protein sequence ID" value="PPU91446.1"/>
    <property type="molecule type" value="Genomic_DNA"/>
</dbReference>
<name>A0A2S7EM83_9XANT</name>
<protein>
    <submittedName>
        <fullName evidence="3">Transducer protein car</fullName>
    </submittedName>
</protein>
<feature type="region of interest" description="Disordered" evidence="2">
    <location>
        <begin position="1241"/>
        <end position="1260"/>
    </location>
</feature>
<organism evidence="3 4">
    <name type="scientific">Xanthomonas populi</name>
    <dbReference type="NCBI Taxonomy" id="53414"/>
    <lineage>
        <taxon>Bacteria</taxon>
        <taxon>Pseudomonadati</taxon>
        <taxon>Pseudomonadota</taxon>
        <taxon>Gammaproteobacteria</taxon>
        <taxon>Lysobacterales</taxon>
        <taxon>Lysobacteraceae</taxon>
        <taxon>Xanthomonas</taxon>
    </lineage>
</organism>
<feature type="region of interest" description="Disordered" evidence="2">
    <location>
        <begin position="1697"/>
        <end position="1716"/>
    </location>
</feature>
<dbReference type="Proteomes" id="UP000239939">
    <property type="component" value="Unassembled WGS sequence"/>
</dbReference>
<feature type="compositionally biased region" description="Low complexity" evidence="2">
    <location>
        <begin position="1"/>
        <end position="17"/>
    </location>
</feature>